<dbReference type="AlphaFoldDB" id="A0A162UGK5"/>
<organism evidence="1 2">
    <name type="scientific">Phycomyces blakesleeanus (strain ATCC 8743b / DSM 1359 / FGSC 10004 / NBRC 33097 / NRRL 1555)</name>
    <dbReference type="NCBI Taxonomy" id="763407"/>
    <lineage>
        <taxon>Eukaryota</taxon>
        <taxon>Fungi</taxon>
        <taxon>Fungi incertae sedis</taxon>
        <taxon>Mucoromycota</taxon>
        <taxon>Mucoromycotina</taxon>
        <taxon>Mucoromycetes</taxon>
        <taxon>Mucorales</taxon>
        <taxon>Phycomycetaceae</taxon>
        <taxon>Phycomyces</taxon>
    </lineage>
</organism>
<dbReference type="InParanoid" id="A0A162UGK5"/>
<sequence>MSPFPFQSIVNMVDIRPAVPTQPRYLAQVVSNVLNRVNIRKLKRSGRQKLHLVVFLVFNRHTCMASGVVFRMFKRHLVDFLSWLISKPMCTLFHISSLISMALAPLPEHFKLSLSETKVEHIQCSDYNEYFGLSCSAMRHWSIQCTNFSYMLNARVTFYNFAFSLDMLDIYTIYTFLRALGLTYSLLKPNDRPIKPNVHQNSLSRKVFLVVQYLRLSLGQ</sequence>
<accession>A0A162UGK5</accession>
<proteinExistence type="predicted"/>
<dbReference type="GeneID" id="28996536"/>
<evidence type="ECO:0000313" key="2">
    <source>
        <dbReference type="Proteomes" id="UP000077315"/>
    </source>
</evidence>
<gene>
    <name evidence="1" type="ORF">PHYBLDRAFT_167357</name>
</gene>
<dbReference type="RefSeq" id="XP_018293073.1">
    <property type="nucleotide sequence ID" value="XM_018435630.1"/>
</dbReference>
<protein>
    <submittedName>
        <fullName evidence="1">Uncharacterized protein</fullName>
    </submittedName>
</protein>
<evidence type="ECO:0000313" key="1">
    <source>
        <dbReference type="EMBL" id="OAD75033.1"/>
    </source>
</evidence>
<name>A0A162UGK5_PHYB8</name>
<dbReference type="EMBL" id="KV440978">
    <property type="protein sequence ID" value="OAD75033.1"/>
    <property type="molecule type" value="Genomic_DNA"/>
</dbReference>
<reference evidence="2" key="1">
    <citation type="submission" date="2015-06" db="EMBL/GenBank/DDBJ databases">
        <title>Expansion of signal transduction pathways in fungi by whole-genome duplication.</title>
        <authorList>
            <consortium name="DOE Joint Genome Institute"/>
            <person name="Corrochano L.M."/>
            <person name="Kuo A."/>
            <person name="Marcet-Houben M."/>
            <person name="Polaino S."/>
            <person name="Salamov A."/>
            <person name="Villalobos J.M."/>
            <person name="Alvarez M.I."/>
            <person name="Avalos J."/>
            <person name="Benito E.P."/>
            <person name="Benoit I."/>
            <person name="Burger G."/>
            <person name="Camino L.P."/>
            <person name="Canovas D."/>
            <person name="Cerda-Olmedo E."/>
            <person name="Cheng J.-F."/>
            <person name="Dominguez A."/>
            <person name="Elias M."/>
            <person name="Eslava A.P."/>
            <person name="Glaser F."/>
            <person name="Grimwood J."/>
            <person name="Gutierrez G."/>
            <person name="Heitman J."/>
            <person name="Henrissat B."/>
            <person name="Iturriaga E.A."/>
            <person name="Lang B.F."/>
            <person name="Lavin J.L."/>
            <person name="Lee S."/>
            <person name="Li W."/>
            <person name="Lindquist E."/>
            <person name="Lopez-Garcia S."/>
            <person name="Luque E.M."/>
            <person name="Marcos A.T."/>
            <person name="Martin J."/>
            <person name="McCluskey K."/>
            <person name="Medina H.R."/>
            <person name="Miralles-Duran A."/>
            <person name="Miyazaki A."/>
            <person name="Munoz-Torres E."/>
            <person name="Oguiza J.A."/>
            <person name="Ohm R."/>
            <person name="Olmedo M."/>
            <person name="Orejas M."/>
            <person name="Ortiz-Castellanos L."/>
            <person name="Pisabarro A.G."/>
            <person name="Rodriguez-Romero J."/>
            <person name="Ruiz-Herrera J."/>
            <person name="Ruiz-Vazquez R."/>
            <person name="Sanz C."/>
            <person name="Schackwitz W."/>
            <person name="Schmutz J."/>
            <person name="Shahriari M."/>
            <person name="Shelest E."/>
            <person name="Silva-Franco F."/>
            <person name="Soanes D."/>
            <person name="Syed K."/>
            <person name="Tagua V.G."/>
            <person name="Talbot N.J."/>
            <person name="Thon M."/>
            <person name="De vries R.P."/>
            <person name="Wiebenga A."/>
            <person name="Yadav J.S."/>
            <person name="Braun E.L."/>
            <person name="Baker S."/>
            <person name="Garre V."/>
            <person name="Horwitz B."/>
            <person name="Torres-Martinez S."/>
            <person name="Idnurm A."/>
            <person name="Herrera-Estrella A."/>
            <person name="Gabaldon T."/>
            <person name="Grigoriev I.V."/>
        </authorList>
    </citation>
    <scope>NUCLEOTIDE SEQUENCE [LARGE SCALE GENOMIC DNA]</scope>
    <source>
        <strain evidence="2">NRRL 1555(-)</strain>
    </source>
</reference>
<keyword evidence="2" id="KW-1185">Reference proteome</keyword>
<dbReference type="Proteomes" id="UP000077315">
    <property type="component" value="Unassembled WGS sequence"/>
</dbReference>
<dbReference type="VEuPathDB" id="FungiDB:PHYBLDRAFT_167357"/>